<comment type="subcellular location">
    <subcellularLocation>
        <location evidence="1 5">Cytoplasm</location>
    </subcellularLocation>
</comment>
<dbReference type="InterPro" id="IPR053925">
    <property type="entry name" value="RecX_HTH_3rd"/>
</dbReference>
<accession>A0A257LTL4</accession>
<dbReference type="InterPro" id="IPR053924">
    <property type="entry name" value="RecX_HTH_2nd"/>
</dbReference>
<reference evidence="10" key="1">
    <citation type="submission" date="2017-07" db="EMBL/GenBank/DDBJ databases">
        <title>Novel pathways for hydrocarbon cycling and metabolic interdependencies in hydrothermal sediment communities.</title>
        <authorList>
            <person name="Dombrowski N."/>
            <person name="Seitz K."/>
            <person name="Teske A."/>
            <person name="Baker B."/>
        </authorList>
    </citation>
    <scope>NUCLEOTIDE SEQUENCE [LARGE SCALE GENOMIC DNA]</scope>
</reference>
<comment type="similarity">
    <text evidence="2 5">Belongs to the RecX family.</text>
</comment>
<dbReference type="InterPro" id="IPR003783">
    <property type="entry name" value="Regulatory_RecX"/>
</dbReference>
<evidence type="ECO:0000313" key="10">
    <source>
        <dbReference type="Proteomes" id="UP000216312"/>
    </source>
</evidence>
<feature type="domain" description="RecX third three-helical" evidence="7">
    <location>
        <begin position="167"/>
        <end position="212"/>
    </location>
</feature>
<dbReference type="InterPro" id="IPR053926">
    <property type="entry name" value="RecX_HTH_1st"/>
</dbReference>
<evidence type="ECO:0000256" key="4">
    <source>
        <dbReference type="ARBA" id="ARBA00022490"/>
    </source>
</evidence>
<comment type="caution">
    <text evidence="9">The sequence shown here is derived from an EMBL/GenBank/DDBJ whole genome shotgun (WGS) entry which is preliminary data.</text>
</comment>
<evidence type="ECO:0000313" key="9">
    <source>
        <dbReference type="EMBL" id="OYV02944.1"/>
    </source>
</evidence>
<feature type="domain" description="RecX second three-helical" evidence="6">
    <location>
        <begin position="119"/>
        <end position="158"/>
    </location>
</feature>
<evidence type="ECO:0000259" key="6">
    <source>
        <dbReference type="Pfam" id="PF02631"/>
    </source>
</evidence>
<gene>
    <name evidence="5" type="primary">recX</name>
    <name evidence="9" type="ORF">CGW93_03170</name>
</gene>
<evidence type="ECO:0000256" key="3">
    <source>
        <dbReference type="ARBA" id="ARBA00018111"/>
    </source>
</evidence>
<evidence type="ECO:0000259" key="8">
    <source>
        <dbReference type="Pfam" id="PF21982"/>
    </source>
</evidence>
<dbReference type="Pfam" id="PF21981">
    <property type="entry name" value="RecX_HTH3"/>
    <property type="match status" value="1"/>
</dbReference>
<dbReference type="Pfam" id="PF21982">
    <property type="entry name" value="RecX_HTH1"/>
    <property type="match status" value="1"/>
</dbReference>
<evidence type="ECO:0000256" key="2">
    <source>
        <dbReference type="ARBA" id="ARBA00009695"/>
    </source>
</evidence>
<proteinExistence type="inferred from homology"/>
<dbReference type="InterPro" id="IPR036388">
    <property type="entry name" value="WH-like_DNA-bd_sf"/>
</dbReference>
<name>A0A257LTL4_UNCW3</name>
<organism evidence="9 10">
    <name type="scientific">candidate division WOR-3 bacterium 4484_18</name>
    <dbReference type="NCBI Taxonomy" id="2020626"/>
    <lineage>
        <taxon>Bacteria</taxon>
        <taxon>Bacteria division WOR-3</taxon>
    </lineage>
</organism>
<dbReference type="GO" id="GO:0006282">
    <property type="term" value="P:regulation of DNA repair"/>
    <property type="evidence" value="ECO:0007669"/>
    <property type="project" value="UniProtKB-UniRule"/>
</dbReference>
<dbReference type="PANTHER" id="PTHR33602">
    <property type="entry name" value="REGULATORY PROTEIN RECX FAMILY PROTEIN"/>
    <property type="match status" value="1"/>
</dbReference>
<protein>
    <recommendedName>
        <fullName evidence="3 5">Regulatory protein RecX</fullName>
    </recommendedName>
</protein>
<feature type="domain" description="RecX first three-helical" evidence="8">
    <location>
        <begin position="73"/>
        <end position="112"/>
    </location>
</feature>
<dbReference type="Gene3D" id="1.10.10.10">
    <property type="entry name" value="Winged helix-like DNA-binding domain superfamily/Winged helix DNA-binding domain"/>
    <property type="match status" value="3"/>
</dbReference>
<dbReference type="HAMAP" id="MF_01114">
    <property type="entry name" value="RecX"/>
    <property type="match status" value="1"/>
</dbReference>
<evidence type="ECO:0000256" key="1">
    <source>
        <dbReference type="ARBA" id="ARBA00004496"/>
    </source>
</evidence>
<dbReference type="Pfam" id="PF02631">
    <property type="entry name" value="RecX_HTH2"/>
    <property type="match status" value="1"/>
</dbReference>
<dbReference type="EMBL" id="NMUJ01000034">
    <property type="protein sequence ID" value="OYV02944.1"/>
    <property type="molecule type" value="Genomic_DNA"/>
</dbReference>
<evidence type="ECO:0000256" key="5">
    <source>
        <dbReference type="HAMAP-Rule" id="MF_01114"/>
    </source>
</evidence>
<dbReference type="PANTHER" id="PTHR33602:SF1">
    <property type="entry name" value="REGULATORY PROTEIN RECX FAMILY PROTEIN"/>
    <property type="match status" value="1"/>
</dbReference>
<comment type="function">
    <text evidence="5">Modulates RecA activity.</text>
</comment>
<keyword evidence="4 5" id="KW-0963">Cytoplasm</keyword>
<dbReference type="GO" id="GO:0005737">
    <property type="term" value="C:cytoplasm"/>
    <property type="evidence" value="ECO:0007669"/>
    <property type="project" value="UniProtKB-SubCell"/>
</dbReference>
<sequence>MRKGLNFYAVRWYFEMEIKEIKEHNGYYKVFLTNGEEMKLLPEVVRKYDLTEGKEITPELLSEIKRSELYEEARRYLLRIFEYRPYTENEVKQKLEKRGIDPEIIKQLITQLKQSGLIDDYKFAKDWIETRGFRFGVYRLRGELLRKGVAPEIIDKALTDAEIPDPYELARRLAMRRLKQLPASLPTDKKARRLMAFLARRGINYETIVEVIKEVLSK</sequence>
<dbReference type="AlphaFoldDB" id="A0A257LTL4"/>
<evidence type="ECO:0000259" key="7">
    <source>
        <dbReference type="Pfam" id="PF21981"/>
    </source>
</evidence>
<dbReference type="Proteomes" id="UP000216312">
    <property type="component" value="Unassembled WGS sequence"/>
</dbReference>